<keyword evidence="2" id="KW-0812">Transmembrane</keyword>
<feature type="transmembrane region" description="Helical" evidence="2">
    <location>
        <begin position="155"/>
        <end position="173"/>
    </location>
</feature>
<keyword evidence="2" id="KW-0472">Membrane</keyword>
<evidence type="ECO:0000256" key="2">
    <source>
        <dbReference type="SAM" id="Phobius"/>
    </source>
</evidence>
<dbReference type="AlphaFoldDB" id="A0AAW1TH73"/>
<proteinExistence type="predicted"/>
<organism evidence="3 4">
    <name type="scientific">Henosepilachna vigintioctopunctata</name>
    <dbReference type="NCBI Taxonomy" id="420089"/>
    <lineage>
        <taxon>Eukaryota</taxon>
        <taxon>Metazoa</taxon>
        <taxon>Ecdysozoa</taxon>
        <taxon>Arthropoda</taxon>
        <taxon>Hexapoda</taxon>
        <taxon>Insecta</taxon>
        <taxon>Pterygota</taxon>
        <taxon>Neoptera</taxon>
        <taxon>Endopterygota</taxon>
        <taxon>Coleoptera</taxon>
        <taxon>Polyphaga</taxon>
        <taxon>Cucujiformia</taxon>
        <taxon>Coccinelloidea</taxon>
        <taxon>Coccinellidae</taxon>
        <taxon>Epilachninae</taxon>
        <taxon>Epilachnini</taxon>
        <taxon>Henosepilachna</taxon>
    </lineage>
</organism>
<reference evidence="3 4" key="1">
    <citation type="submission" date="2023-03" db="EMBL/GenBank/DDBJ databases">
        <title>Genome insight into feeding habits of ladybird beetles.</title>
        <authorList>
            <person name="Li H.-S."/>
            <person name="Huang Y.-H."/>
            <person name="Pang H."/>
        </authorList>
    </citation>
    <scope>NUCLEOTIDE SEQUENCE [LARGE SCALE GENOMIC DNA]</scope>
    <source>
        <strain evidence="3">SYSU_2023b</strain>
        <tissue evidence="3">Whole body</tissue>
    </source>
</reference>
<evidence type="ECO:0000256" key="1">
    <source>
        <dbReference type="SAM" id="MobiDB-lite"/>
    </source>
</evidence>
<comment type="caution">
    <text evidence="3">The sequence shown here is derived from an EMBL/GenBank/DDBJ whole genome shotgun (WGS) entry which is preliminary data.</text>
</comment>
<protein>
    <submittedName>
        <fullName evidence="3">Uncharacterized protein</fullName>
    </submittedName>
</protein>
<feature type="transmembrane region" description="Helical" evidence="2">
    <location>
        <begin position="65"/>
        <end position="85"/>
    </location>
</feature>
<name>A0AAW1TH73_9CUCU</name>
<evidence type="ECO:0000313" key="3">
    <source>
        <dbReference type="EMBL" id="KAK9869411.1"/>
    </source>
</evidence>
<feature type="region of interest" description="Disordered" evidence="1">
    <location>
        <begin position="1"/>
        <end position="21"/>
    </location>
</feature>
<dbReference type="EMBL" id="JARQZJ010000001">
    <property type="protein sequence ID" value="KAK9869411.1"/>
    <property type="molecule type" value="Genomic_DNA"/>
</dbReference>
<dbReference type="Proteomes" id="UP001431783">
    <property type="component" value="Unassembled WGS sequence"/>
</dbReference>
<gene>
    <name evidence="3" type="ORF">WA026_003166</name>
</gene>
<evidence type="ECO:0000313" key="4">
    <source>
        <dbReference type="Proteomes" id="UP001431783"/>
    </source>
</evidence>
<sequence length="231" mass="26416">MESKRVLGDSPIDFTEGRRQEPSTLEVTPSVKLRVIASYIILSLLSAYVIYDYRIRPDCICRPRPYVFAISSFGLTGLYGLTGILNRSFSKVTWLSEVMEGMEVMIFSGVLPHLSAEIWIINSFIPEKPFIPYILQISGYPAVSYYYFFHKTLPILTEITIVILSLTAFLYMFLKKKAIHLMGAAAFMYVAYFTKLRFYKLPLPLECRMTRQETINYALSACILCASISMI</sequence>
<accession>A0AAW1TH73</accession>
<keyword evidence="2" id="KW-1133">Transmembrane helix</keyword>
<feature type="transmembrane region" description="Helical" evidence="2">
    <location>
        <begin position="35"/>
        <end position="53"/>
    </location>
</feature>
<keyword evidence="4" id="KW-1185">Reference proteome</keyword>